<dbReference type="GO" id="GO:0051301">
    <property type="term" value="P:cell division"/>
    <property type="evidence" value="ECO:0007669"/>
    <property type="project" value="UniProtKB-KW"/>
</dbReference>
<dbReference type="eggNOG" id="COG3599">
    <property type="taxonomic scope" value="Bacteria"/>
</dbReference>
<dbReference type="RefSeq" id="WP_011368065.1">
    <property type="nucleotide sequence ID" value="NC_007519.1"/>
</dbReference>
<evidence type="ECO:0000256" key="3">
    <source>
        <dbReference type="ARBA" id="ARBA00022490"/>
    </source>
</evidence>
<dbReference type="HOGENOM" id="CLU_076854_3_2_7"/>
<accession>Q30ZC8</accession>
<feature type="coiled-coil region" evidence="7">
    <location>
        <begin position="36"/>
        <end position="70"/>
    </location>
</feature>
<dbReference type="AlphaFoldDB" id="Q30ZC8"/>
<evidence type="ECO:0000256" key="2">
    <source>
        <dbReference type="ARBA" id="ARBA00009008"/>
    </source>
</evidence>
<sequence length="168" mass="19159">MAVSRIDILNQGFSRSLRGYDTAEVDRYMQEMADTIGRLGEDKSRLETRVAELETRLAEYRDREATLRDTLIATQRMTEDMKTNAQREAQLIIDAAHAKAETLVNQGHMRLARLQEEILQAKKLRAQFEMKVRSVIDAHLHLLELSLAEQQPRSVPDEAQQPAGNGDE</sequence>
<evidence type="ECO:0000256" key="1">
    <source>
        <dbReference type="ARBA" id="ARBA00004496"/>
    </source>
</evidence>
<keyword evidence="4" id="KW-0132">Cell division</keyword>
<dbReference type="SUPFAM" id="SSF90257">
    <property type="entry name" value="Myosin rod fragments"/>
    <property type="match status" value="1"/>
</dbReference>
<reference evidence="9 10" key="1">
    <citation type="journal article" date="2011" name="J. Bacteriol.">
        <title>Complete genome sequence and updated annotation of Desulfovibrio alaskensis G20.</title>
        <authorList>
            <person name="Hauser L.J."/>
            <person name="Land M.L."/>
            <person name="Brown S.D."/>
            <person name="Larimer F."/>
            <person name="Keller K.L."/>
            <person name="Rapp-Giles B.J."/>
            <person name="Price M.N."/>
            <person name="Lin M."/>
            <person name="Bruce D.C."/>
            <person name="Detter J.C."/>
            <person name="Tapia R."/>
            <person name="Han C.S."/>
            <person name="Goodwin L.A."/>
            <person name="Cheng J.F."/>
            <person name="Pitluck S."/>
            <person name="Copeland A."/>
            <person name="Lucas S."/>
            <person name="Nolan M."/>
            <person name="Lapidus A.L."/>
            <person name="Palumbo A.V."/>
            <person name="Wall J.D."/>
        </authorList>
    </citation>
    <scope>NUCLEOTIDE SEQUENCE [LARGE SCALE GENOMIC DNA]</scope>
    <source>
        <strain evidence="10">ATCC BAA 1058 / DSM 17464 / G20</strain>
    </source>
</reference>
<dbReference type="NCBIfam" id="TIGR03544">
    <property type="entry name" value="DivI1A_domain"/>
    <property type="match status" value="1"/>
</dbReference>
<dbReference type="EMBL" id="CP000112">
    <property type="protein sequence ID" value="ABB38968.1"/>
    <property type="molecule type" value="Genomic_DNA"/>
</dbReference>
<proteinExistence type="inferred from homology"/>
<keyword evidence="5 7" id="KW-0175">Coiled coil</keyword>
<dbReference type="STRING" id="207559.Dde_2171"/>
<comment type="subcellular location">
    <subcellularLocation>
        <location evidence="1">Cytoplasm</location>
    </subcellularLocation>
</comment>
<organism evidence="9 10">
    <name type="scientific">Oleidesulfovibrio alaskensis (strain ATCC BAA-1058 / DSM 17464 / G20)</name>
    <name type="common">Desulfovibrio alaskensis</name>
    <dbReference type="NCBI Taxonomy" id="207559"/>
    <lineage>
        <taxon>Bacteria</taxon>
        <taxon>Pseudomonadati</taxon>
        <taxon>Thermodesulfobacteriota</taxon>
        <taxon>Desulfovibrionia</taxon>
        <taxon>Desulfovibrionales</taxon>
        <taxon>Desulfovibrionaceae</taxon>
        <taxon>Oleidesulfovibrio</taxon>
    </lineage>
</organism>
<evidence type="ECO:0000256" key="4">
    <source>
        <dbReference type="ARBA" id="ARBA00022618"/>
    </source>
</evidence>
<protein>
    <submittedName>
        <fullName evidence="9">DivIVA domain-containing protein</fullName>
    </submittedName>
</protein>
<comment type="similarity">
    <text evidence="2">Belongs to the DivIVA family.</text>
</comment>
<name>Q30ZC8_OLEA2</name>
<dbReference type="Proteomes" id="UP000002710">
    <property type="component" value="Chromosome"/>
</dbReference>
<dbReference type="PANTHER" id="PTHR35794">
    <property type="entry name" value="CELL DIVISION PROTEIN DIVIVA"/>
    <property type="match status" value="1"/>
</dbReference>
<evidence type="ECO:0000256" key="6">
    <source>
        <dbReference type="ARBA" id="ARBA00023306"/>
    </source>
</evidence>
<keyword evidence="3" id="KW-0963">Cytoplasm</keyword>
<keyword evidence="10" id="KW-1185">Reference proteome</keyword>
<keyword evidence="6" id="KW-0131">Cell cycle</keyword>
<dbReference type="PANTHER" id="PTHR35794:SF2">
    <property type="entry name" value="CELL DIVISION PROTEIN DIVIVA"/>
    <property type="match status" value="1"/>
</dbReference>
<evidence type="ECO:0000313" key="9">
    <source>
        <dbReference type="EMBL" id="ABB38968.1"/>
    </source>
</evidence>
<gene>
    <name evidence="9" type="ordered locus">Dde_2171</name>
</gene>
<evidence type="ECO:0000256" key="8">
    <source>
        <dbReference type="SAM" id="MobiDB-lite"/>
    </source>
</evidence>
<dbReference type="Gene3D" id="6.10.250.660">
    <property type="match status" value="1"/>
</dbReference>
<evidence type="ECO:0000313" key="10">
    <source>
        <dbReference type="Proteomes" id="UP000002710"/>
    </source>
</evidence>
<feature type="region of interest" description="Disordered" evidence="8">
    <location>
        <begin position="149"/>
        <end position="168"/>
    </location>
</feature>
<dbReference type="KEGG" id="dde:Dde_2171"/>
<dbReference type="Pfam" id="PF05103">
    <property type="entry name" value="DivIVA"/>
    <property type="match status" value="1"/>
</dbReference>
<dbReference type="GO" id="GO:0005737">
    <property type="term" value="C:cytoplasm"/>
    <property type="evidence" value="ECO:0007669"/>
    <property type="project" value="UniProtKB-SubCell"/>
</dbReference>
<evidence type="ECO:0000256" key="7">
    <source>
        <dbReference type="SAM" id="Coils"/>
    </source>
</evidence>
<evidence type="ECO:0000256" key="5">
    <source>
        <dbReference type="ARBA" id="ARBA00023054"/>
    </source>
</evidence>
<dbReference type="InterPro" id="IPR019933">
    <property type="entry name" value="DivIVA_domain"/>
</dbReference>
<dbReference type="InterPro" id="IPR007793">
    <property type="entry name" value="DivIVA_fam"/>
</dbReference>